<protein>
    <submittedName>
        <fullName evidence="3">Uncharacterized protein</fullName>
    </submittedName>
</protein>
<sequence length="304" mass="34117">MPSLISLRRGLCGGFHPRFATFKPNRTPSKTWSSLEAVGGGNDKGVFDAVVVARRPIRTIEGLIPDARESVTQAAKVEKLFVRKQNKKTLVGNARGLDLANDAHRLDIKLEALEKKMAELNIADKSQEARLEFLTNSSESYRQIRSRFLVSFSNEHFGRTEEKKTTIEQGNKVAHWGDILFDRTLCDKPNGSTNTEVFKALYGVLPKDVEQIKHHGTINLLNTHAGILSSKCKIATPKFFDAFSNFISLFEKSKFDESFHEKKTGVTLAYEECLGFAENEVKRRKPKKRLSKKANPPAATAQRP</sequence>
<evidence type="ECO:0000313" key="4">
    <source>
        <dbReference type="Proteomes" id="UP000246991"/>
    </source>
</evidence>
<feature type="compositionally biased region" description="Basic residues" evidence="2">
    <location>
        <begin position="282"/>
        <end position="292"/>
    </location>
</feature>
<proteinExistence type="predicted"/>
<comment type="caution">
    <text evidence="3">The sequence shown here is derived from an EMBL/GenBank/DDBJ whole genome shotgun (WGS) entry which is preliminary data.</text>
</comment>
<dbReference type="STRING" id="42249.A0A317SGZ7"/>
<keyword evidence="4" id="KW-1185">Reference proteome</keyword>
<organism evidence="3 4">
    <name type="scientific">Tuber magnatum</name>
    <name type="common">white Piedmont truffle</name>
    <dbReference type="NCBI Taxonomy" id="42249"/>
    <lineage>
        <taxon>Eukaryota</taxon>
        <taxon>Fungi</taxon>
        <taxon>Dikarya</taxon>
        <taxon>Ascomycota</taxon>
        <taxon>Pezizomycotina</taxon>
        <taxon>Pezizomycetes</taxon>
        <taxon>Pezizales</taxon>
        <taxon>Tuberaceae</taxon>
        <taxon>Tuber</taxon>
    </lineage>
</organism>
<dbReference type="Proteomes" id="UP000246991">
    <property type="component" value="Unassembled WGS sequence"/>
</dbReference>
<evidence type="ECO:0000256" key="2">
    <source>
        <dbReference type="SAM" id="MobiDB-lite"/>
    </source>
</evidence>
<feature type="region of interest" description="Disordered" evidence="2">
    <location>
        <begin position="281"/>
        <end position="304"/>
    </location>
</feature>
<name>A0A317SGZ7_9PEZI</name>
<dbReference type="OrthoDB" id="5329816at2759"/>
<accession>A0A317SGZ7</accession>
<gene>
    <name evidence="3" type="ORF">C7212DRAFT_346749</name>
</gene>
<reference evidence="3 4" key="1">
    <citation type="submission" date="2018-03" db="EMBL/GenBank/DDBJ databases">
        <title>Genomes of Pezizomycetes fungi and the evolution of truffles.</title>
        <authorList>
            <person name="Murat C."/>
            <person name="Payen T."/>
            <person name="Noel B."/>
            <person name="Kuo A."/>
            <person name="Martin F.M."/>
        </authorList>
    </citation>
    <scope>NUCLEOTIDE SEQUENCE [LARGE SCALE GENOMIC DNA]</scope>
    <source>
        <strain evidence="3">091103-1</strain>
    </source>
</reference>
<evidence type="ECO:0000313" key="3">
    <source>
        <dbReference type="EMBL" id="PWW73789.1"/>
    </source>
</evidence>
<dbReference type="AlphaFoldDB" id="A0A317SGZ7"/>
<dbReference type="EMBL" id="PYWC01000074">
    <property type="protein sequence ID" value="PWW73789.1"/>
    <property type="molecule type" value="Genomic_DNA"/>
</dbReference>
<evidence type="ECO:0000256" key="1">
    <source>
        <dbReference type="SAM" id="Coils"/>
    </source>
</evidence>
<keyword evidence="1" id="KW-0175">Coiled coil</keyword>
<feature type="coiled-coil region" evidence="1">
    <location>
        <begin position="103"/>
        <end position="130"/>
    </location>
</feature>